<dbReference type="STRING" id="39480.EUAN_11070"/>
<evidence type="ECO:0000256" key="1">
    <source>
        <dbReference type="SAM" id="Phobius"/>
    </source>
</evidence>
<keyword evidence="1" id="KW-0472">Membrane</keyword>
<evidence type="ECO:0000313" key="3">
    <source>
        <dbReference type="Proteomes" id="UP000180254"/>
    </source>
</evidence>
<reference evidence="2 3" key="1">
    <citation type="submission" date="2016-09" db="EMBL/GenBank/DDBJ databases">
        <title>Genome sequence of Eubacterium angustum.</title>
        <authorList>
            <person name="Poehlein A."/>
            <person name="Daniel R."/>
        </authorList>
    </citation>
    <scope>NUCLEOTIDE SEQUENCE [LARGE SCALE GENOMIC DNA]</scope>
    <source>
        <strain evidence="2 3">DSM 1989</strain>
    </source>
</reference>
<keyword evidence="1" id="KW-0812">Transmembrane</keyword>
<protein>
    <submittedName>
        <fullName evidence="2">Uncharacterized protein</fullName>
    </submittedName>
</protein>
<dbReference type="PROSITE" id="PS00409">
    <property type="entry name" value="PROKAR_NTER_METHYL"/>
    <property type="match status" value="1"/>
</dbReference>
<dbReference type="RefSeq" id="WP_071062500.1">
    <property type="nucleotide sequence ID" value="NZ_MKIE01000003.1"/>
</dbReference>
<dbReference type="EMBL" id="MKIE01000003">
    <property type="protein sequence ID" value="OHW62542.1"/>
    <property type="molecule type" value="Genomic_DNA"/>
</dbReference>
<dbReference type="InterPro" id="IPR012902">
    <property type="entry name" value="N_methyl_site"/>
</dbReference>
<proteinExistence type="predicted"/>
<keyword evidence="1" id="KW-1133">Transmembrane helix</keyword>
<dbReference type="AlphaFoldDB" id="A0A1S1V7K5"/>
<sequence length="144" mass="15609">MRILKSEKGMTLVEVIISIAILGIIVTAFLSLFGNGFVSIASFGGKSEAVLGASDILEQVYSESESYTESELEDKLVLLDGVKKDNVGNIEDSIPEGKGFNYYFEDADLNGFNLTIAVQNGKKGSMEKLTTFIPKTPEAKKDES</sequence>
<dbReference type="NCBIfam" id="TIGR02532">
    <property type="entry name" value="IV_pilin_GFxxxE"/>
    <property type="match status" value="1"/>
</dbReference>
<organism evidence="2 3">
    <name type="scientific">Andreesenia angusta</name>
    <dbReference type="NCBI Taxonomy" id="39480"/>
    <lineage>
        <taxon>Bacteria</taxon>
        <taxon>Bacillati</taxon>
        <taxon>Bacillota</taxon>
        <taxon>Tissierellia</taxon>
        <taxon>Tissierellales</taxon>
        <taxon>Gottschalkiaceae</taxon>
        <taxon>Andreesenia</taxon>
    </lineage>
</organism>
<dbReference type="Proteomes" id="UP000180254">
    <property type="component" value="Unassembled WGS sequence"/>
</dbReference>
<accession>A0A1S1V7K5</accession>
<evidence type="ECO:0000313" key="2">
    <source>
        <dbReference type="EMBL" id="OHW62542.1"/>
    </source>
</evidence>
<dbReference type="Pfam" id="PF07963">
    <property type="entry name" value="N_methyl"/>
    <property type="match status" value="1"/>
</dbReference>
<gene>
    <name evidence="2" type="ORF">EUAN_11070</name>
</gene>
<name>A0A1S1V7K5_9FIRM</name>
<keyword evidence="3" id="KW-1185">Reference proteome</keyword>
<feature type="transmembrane region" description="Helical" evidence="1">
    <location>
        <begin position="12"/>
        <end position="33"/>
    </location>
</feature>
<comment type="caution">
    <text evidence="2">The sequence shown here is derived from an EMBL/GenBank/DDBJ whole genome shotgun (WGS) entry which is preliminary data.</text>
</comment>